<dbReference type="InterPro" id="IPR005545">
    <property type="entry name" value="YCII"/>
</dbReference>
<gene>
    <name evidence="3" type="ORF">ACFYTF_16755</name>
</gene>
<name>A0ABW6PPY8_9NOCA</name>
<accession>A0ABW6PPY8</accession>
<evidence type="ECO:0000256" key="1">
    <source>
        <dbReference type="ARBA" id="ARBA00007689"/>
    </source>
</evidence>
<proteinExistence type="inferred from homology"/>
<comment type="similarity">
    <text evidence="1">Belongs to the YciI family.</text>
</comment>
<dbReference type="Pfam" id="PF03795">
    <property type="entry name" value="YCII"/>
    <property type="match status" value="1"/>
</dbReference>
<evidence type="ECO:0000313" key="4">
    <source>
        <dbReference type="Proteomes" id="UP001601444"/>
    </source>
</evidence>
<sequence length="97" mass="10568">MATFAVHYTYTEATAAARLANRPEHRAWLENLVAEGVVLTSGPYPDGTGALLIFKYDDEAGLLDLLPEDPFSKLGLVEAVRVVEWQPVMGALVEHTA</sequence>
<dbReference type="SUPFAM" id="SSF54909">
    <property type="entry name" value="Dimeric alpha+beta barrel"/>
    <property type="match status" value="1"/>
</dbReference>
<organism evidence="3 4">
    <name type="scientific">Nocardia thailandica</name>
    <dbReference type="NCBI Taxonomy" id="257275"/>
    <lineage>
        <taxon>Bacteria</taxon>
        <taxon>Bacillati</taxon>
        <taxon>Actinomycetota</taxon>
        <taxon>Actinomycetes</taxon>
        <taxon>Mycobacteriales</taxon>
        <taxon>Nocardiaceae</taxon>
        <taxon>Nocardia</taxon>
    </lineage>
</organism>
<dbReference type="PANTHER" id="PTHR37828">
    <property type="entry name" value="GSR2449 PROTEIN"/>
    <property type="match status" value="1"/>
</dbReference>
<comment type="caution">
    <text evidence="3">The sequence shown here is derived from an EMBL/GenBank/DDBJ whole genome shotgun (WGS) entry which is preliminary data.</text>
</comment>
<dbReference type="Proteomes" id="UP001601444">
    <property type="component" value="Unassembled WGS sequence"/>
</dbReference>
<keyword evidence="4" id="KW-1185">Reference proteome</keyword>
<dbReference type="PANTHER" id="PTHR37828:SF1">
    <property type="entry name" value="YCII-RELATED DOMAIN-CONTAINING PROTEIN"/>
    <property type="match status" value="1"/>
</dbReference>
<reference evidence="3 4" key="1">
    <citation type="submission" date="2024-10" db="EMBL/GenBank/DDBJ databases">
        <title>The Natural Products Discovery Center: Release of the First 8490 Sequenced Strains for Exploring Actinobacteria Biosynthetic Diversity.</title>
        <authorList>
            <person name="Kalkreuter E."/>
            <person name="Kautsar S.A."/>
            <person name="Yang D."/>
            <person name="Bader C.D."/>
            <person name="Teijaro C.N."/>
            <person name="Fluegel L."/>
            <person name="Davis C.M."/>
            <person name="Simpson J.R."/>
            <person name="Lauterbach L."/>
            <person name="Steele A.D."/>
            <person name="Gui C."/>
            <person name="Meng S."/>
            <person name="Li G."/>
            <person name="Viehrig K."/>
            <person name="Ye F."/>
            <person name="Su P."/>
            <person name="Kiefer A.F."/>
            <person name="Nichols A."/>
            <person name="Cepeda A.J."/>
            <person name="Yan W."/>
            <person name="Fan B."/>
            <person name="Jiang Y."/>
            <person name="Adhikari A."/>
            <person name="Zheng C.-J."/>
            <person name="Schuster L."/>
            <person name="Cowan T.M."/>
            <person name="Smanski M.J."/>
            <person name="Chevrette M.G."/>
            <person name="De Carvalho L.P.S."/>
            <person name="Shen B."/>
        </authorList>
    </citation>
    <scope>NUCLEOTIDE SEQUENCE [LARGE SCALE GENOMIC DNA]</scope>
    <source>
        <strain evidence="3 4">NPDC004045</strain>
    </source>
</reference>
<evidence type="ECO:0000313" key="3">
    <source>
        <dbReference type="EMBL" id="MFF0544482.1"/>
    </source>
</evidence>
<evidence type="ECO:0000259" key="2">
    <source>
        <dbReference type="Pfam" id="PF03795"/>
    </source>
</evidence>
<dbReference type="InterPro" id="IPR011008">
    <property type="entry name" value="Dimeric_a/b-barrel"/>
</dbReference>
<dbReference type="EMBL" id="JBIAMX010000009">
    <property type="protein sequence ID" value="MFF0544482.1"/>
    <property type="molecule type" value="Genomic_DNA"/>
</dbReference>
<dbReference type="Gene3D" id="3.30.70.1060">
    <property type="entry name" value="Dimeric alpha+beta barrel"/>
    <property type="match status" value="1"/>
</dbReference>
<protein>
    <submittedName>
        <fullName evidence="3">YciI family protein</fullName>
    </submittedName>
</protein>
<dbReference type="RefSeq" id="WP_043654242.1">
    <property type="nucleotide sequence ID" value="NZ_JBIAMX010000009.1"/>
</dbReference>
<feature type="domain" description="YCII-related" evidence="2">
    <location>
        <begin position="4"/>
        <end position="86"/>
    </location>
</feature>